<dbReference type="GO" id="GO:0048040">
    <property type="term" value="F:UDP-glucuronate decarboxylase activity"/>
    <property type="evidence" value="ECO:0007669"/>
    <property type="project" value="TreeGrafter"/>
</dbReference>
<keyword evidence="4" id="KW-0456">Lyase</keyword>
<name>A0A1F4WL44_UNCKA</name>
<organism evidence="6 7">
    <name type="scientific">candidate division WWE3 bacterium RIFOXYC1_FULL_39_7</name>
    <dbReference type="NCBI Taxonomy" id="1802643"/>
    <lineage>
        <taxon>Bacteria</taxon>
        <taxon>Katanobacteria</taxon>
    </lineage>
</organism>
<dbReference type="AlphaFoldDB" id="A0A1F4WL44"/>
<comment type="caution">
    <text evidence="6">The sequence shown here is derived from an EMBL/GenBank/DDBJ whole genome shotgun (WGS) entry which is preliminary data.</text>
</comment>
<evidence type="ECO:0000313" key="7">
    <source>
        <dbReference type="Proteomes" id="UP000179113"/>
    </source>
</evidence>
<keyword evidence="2" id="KW-0210">Decarboxylase</keyword>
<comment type="cofactor">
    <cofactor evidence="1">
        <name>NAD(+)</name>
        <dbReference type="ChEBI" id="CHEBI:57540"/>
    </cofactor>
</comment>
<keyword evidence="3" id="KW-0520">NAD</keyword>
<protein>
    <recommendedName>
        <fullName evidence="5">NAD-dependent epimerase/dehydratase domain-containing protein</fullName>
    </recommendedName>
</protein>
<reference evidence="6 7" key="1">
    <citation type="journal article" date="2016" name="Nat. Commun.">
        <title>Thousands of microbial genomes shed light on interconnected biogeochemical processes in an aquifer system.</title>
        <authorList>
            <person name="Anantharaman K."/>
            <person name="Brown C.T."/>
            <person name="Hug L.A."/>
            <person name="Sharon I."/>
            <person name="Castelle C.J."/>
            <person name="Probst A.J."/>
            <person name="Thomas B.C."/>
            <person name="Singh A."/>
            <person name="Wilkins M.J."/>
            <person name="Karaoz U."/>
            <person name="Brodie E.L."/>
            <person name="Williams K.H."/>
            <person name="Hubbard S.S."/>
            <person name="Banfield J.F."/>
        </authorList>
    </citation>
    <scope>NUCLEOTIDE SEQUENCE [LARGE SCALE GENOMIC DNA]</scope>
</reference>
<dbReference type="GO" id="GO:0005737">
    <property type="term" value="C:cytoplasm"/>
    <property type="evidence" value="ECO:0007669"/>
    <property type="project" value="TreeGrafter"/>
</dbReference>
<dbReference type="EMBL" id="MEWA01000010">
    <property type="protein sequence ID" value="OGC70109.1"/>
    <property type="molecule type" value="Genomic_DNA"/>
</dbReference>
<evidence type="ECO:0000256" key="1">
    <source>
        <dbReference type="ARBA" id="ARBA00001911"/>
    </source>
</evidence>
<proteinExistence type="predicted"/>
<feature type="domain" description="NAD-dependent epimerase/dehydratase" evidence="5">
    <location>
        <begin position="32"/>
        <end position="277"/>
    </location>
</feature>
<dbReference type="Gene3D" id="3.40.50.720">
    <property type="entry name" value="NAD(P)-binding Rossmann-like Domain"/>
    <property type="match status" value="1"/>
</dbReference>
<evidence type="ECO:0000256" key="3">
    <source>
        <dbReference type="ARBA" id="ARBA00023027"/>
    </source>
</evidence>
<dbReference type="SUPFAM" id="SSF51735">
    <property type="entry name" value="NAD(P)-binding Rossmann-fold domains"/>
    <property type="match status" value="1"/>
</dbReference>
<evidence type="ECO:0000256" key="2">
    <source>
        <dbReference type="ARBA" id="ARBA00022793"/>
    </source>
</evidence>
<dbReference type="GO" id="GO:0070403">
    <property type="term" value="F:NAD+ binding"/>
    <property type="evidence" value="ECO:0007669"/>
    <property type="project" value="InterPro"/>
</dbReference>
<sequence>MTKSPSRIVTEDVEYIVKVLAKKLDVLEGTTVLVTGASGLFGSYFLDVIAYLNETTFKKNCRVIAIQRSDPSKTAKLKYLTDRKDITFVKHDARYPYEPETKIDYFVHSAGMSAPAFFQADPLGTVDINVNGIRWVLEAAKKDASTSVLYMSSGEIYGHPTPENIPIKETYNGNVSSLDLRACYAESKRLSETLCATYKREYEVPVKIARSFATYGPGLTTNDRRVIADFIRNGIEGKPIEMLSDGSDTRVFCYISDATIAFFEILLSQFNGEAFNVSNDLGAVRILDLANYIHEICDIKEPVKIKTREKADFIKDAPTVVMPDISKIKTYFNFEPKIDIKEGLRRTIEWNKEILKV</sequence>
<dbReference type="InterPro" id="IPR044516">
    <property type="entry name" value="UXS-like"/>
</dbReference>
<dbReference type="Pfam" id="PF01370">
    <property type="entry name" value="Epimerase"/>
    <property type="match status" value="1"/>
</dbReference>
<dbReference type="InterPro" id="IPR001509">
    <property type="entry name" value="Epimerase_deHydtase"/>
</dbReference>
<evidence type="ECO:0000259" key="5">
    <source>
        <dbReference type="Pfam" id="PF01370"/>
    </source>
</evidence>
<dbReference type="InterPro" id="IPR036291">
    <property type="entry name" value="NAD(P)-bd_dom_sf"/>
</dbReference>
<evidence type="ECO:0000256" key="4">
    <source>
        <dbReference type="ARBA" id="ARBA00023239"/>
    </source>
</evidence>
<dbReference type="Proteomes" id="UP000179113">
    <property type="component" value="Unassembled WGS sequence"/>
</dbReference>
<evidence type="ECO:0000313" key="6">
    <source>
        <dbReference type="EMBL" id="OGC70109.1"/>
    </source>
</evidence>
<dbReference type="PANTHER" id="PTHR43078:SF6">
    <property type="entry name" value="UDP-GLUCURONIC ACID DECARBOXYLASE 1"/>
    <property type="match status" value="1"/>
</dbReference>
<dbReference type="GO" id="GO:0042732">
    <property type="term" value="P:D-xylose metabolic process"/>
    <property type="evidence" value="ECO:0007669"/>
    <property type="project" value="InterPro"/>
</dbReference>
<dbReference type="PANTHER" id="PTHR43078">
    <property type="entry name" value="UDP-GLUCURONIC ACID DECARBOXYLASE-RELATED"/>
    <property type="match status" value="1"/>
</dbReference>
<gene>
    <name evidence="6" type="ORF">A2415_00735</name>
</gene>
<accession>A0A1F4WL44</accession>